<evidence type="ECO:0000313" key="1">
    <source>
        <dbReference type="EMBL" id="KAJ0175482.1"/>
    </source>
</evidence>
<reference evidence="1 2" key="1">
    <citation type="journal article" date="2021" name="Front. Genet.">
        <title>Chromosome-Level Genome Assembly Reveals Significant Gene Expansion in the Toll and IMD Signaling Pathways of Dendrolimus kikuchii.</title>
        <authorList>
            <person name="Zhou J."/>
            <person name="Wu P."/>
            <person name="Xiong Z."/>
            <person name="Liu N."/>
            <person name="Zhao N."/>
            <person name="Ji M."/>
            <person name="Qiu Y."/>
            <person name="Yang B."/>
        </authorList>
    </citation>
    <scope>NUCLEOTIDE SEQUENCE [LARGE SCALE GENOMIC DNA]</scope>
    <source>
        <strain evidence="1">Ann1</strain>
    </source>
</reference>
<dbReference type="EMBL" id="CM034401">
    <property type="protein sequence ID" value="KAJ0175482.1"/>
    <property type="molecule type" value="Genomic_DNA"/>
</dbReference>
<dbReference type="Proteomes" id="UP000824533">
    <property type="component" value="Linkage Group LG15"/>
</dbReference>
<name>A0ACC1CW32_9NEOP</name>
<accession>A0ACC1CW32</accession>
<organism evidence="1 2">
    <name type="scientific">Dendrolimus kikuchii</name>
    <dbReference type="NCBI Taxonomy" id="765133"/>
    <lineage>
        <taxon>Eukaryota</taxon>
        <taxon>Metazoa</taxon>
        <taxon>Ecdysozoa</taxon>
        <taxon>Arthropoda</taxon>
        <taxon>Hexapoda</taxon>
        <taxon>Insecta</taxon>
        <taxon>Pterygota</taxon>
        <taxon>Neoptera</taxon>
        <taxon>Endopterygota</taxon>
        <taxon>Lepidoptera</taxon>
        <taxon>Glossata</taxon>
        <taxon>Ditrysia</taxon>
        <taxon>Bombycoidea</taxon>
        <taxon>Lasiocampidae</taxon>
        <taxon>Dendrolimus</taxon>
    </lineage>
</organism>
<comment type="caution">
    <text evidence="1">The sequence shown here is derived from an EMBL/GenBank/DDBJ whole genome shotgun (WGS) entry which is preliminary data.</text>
</comment>
<protein>
    <submittedName>
        <fullName evidence="1">Uncharacterized protein</fullName>
    </submittedName>
</protein>
<keyword evidence="2" id="KW-1185">Reference proteome</keyword>
<evidence type="ECO:0000313" key="2">
    <source>
        <dbReference type="Proteomes" id="UP000824533"/>
    </source>
</evidence>
<gene>
    <name evidence="1" type="ORF">K1T71_008641</name>
</gene>
<sequence length="1339" mass="148712">MIENLVPKDAQTVLVFFVNGKKVIEKSPNPEATLLWYLRKKLQLTGTKYGCGEGGCGACTVMVSQYLKQENKVKHIAVNACLTPVCAMHGLAVTTVEGIGSTQDRLHPVQERLAKSHGSQCGFCTPGIVMSMYALMRSNNKIKYNDIETSLQGNLCRCTGYRPIIEGFKTFIEGWEQQYCSDDKASLCKMGADCCRNKSKECHTNSLYNKSEFKPYDSTQEPIFPPELKLNNSYSEDYVYFEGENVIWIRPKSLNELLTLKSKLPTCKLIVGNTEVGVETKFKKKVYPILVYPTMVIEMNICETTSTGIIIGGAVTLSELQDYLQRKINEDANKSKAFLAIQNMLHWFAGNQIRNVASLVGNIVTASPISDLNPILMACRALLNVYSLSKGHRKVFIDENFFIGYRDTSIENDEVVVSVEIPFTEKMQFVKAYKQARRREDDISIVTACFNIKFKGNSNIVSGAKICYGGMGPTTICAFKTSKLLVDCEWNQHMLSAVFNSLNEELLLDISVPGGMAEYRKSLCLSLFFKFYLYVLKNMINGYKVIDNLESSGLEEISNIEPTSSQYFDVKDSNRVISDAVGQPLPHASAFKQVTGEATYCDDIPQIHGELFLALVLSSEAHAKIISIDASKAFSVPGVIKFLSAADLDEARNKFGPIFKDEEIFSRETVTSRACVIGAVVAETEKAARIAKDLVTVVYERLEPVIVTLEDAIEKQSFFKGYPRVLQKGNVVEVFSKSNNLIEGSVRSGAQEHFYLETISAYAIRKEDEVEVTATTQNPGEIAHFVSHTLGIPNHKVVAKVKRIGGGFGGKETRAATLAIPVAIAAYKLKKPVRAVLDRDEDIQITGYRHPCLIKYKVAFDDEGKILGAVFDIYSNAGYSMDISCSMMERVLVHVDNCYSIPNIQVNGYICKTNMPSNTAFRGFGAPQAMFAAEAMIRHIASSLNKSYEEIVNINMYKEGCLTHFNQSLTYCTLERCWNECIEASDYWQRKKEAEVFNRKNRWKKKGISIVPTKYGISFQTDFLMQAGALLLVYNDGSVLISIGGIEMGQGLFTKMIQVASKVLEIDYRKIHISEMATDKVPNSTATAASISSDMYGMAVVNACQVIKDRLEPYKDTNPNGKWEDWVTAAYFDRISLFATGFYAVPKIEYNPETNSGNLFEYFTYGVACSEVIVDCLTGDHQVLRTDIVMDLGESLNPAIDIGQVEGAFMQGYGMFTLEELVFSDRGETLSKGPGTYKIPGFSDIPKVFNVSLLKGAPNPRAVYSSKAVGEPPLFLAASIYFAIKEAIKSARLDSGVVEEFKLDAPATCARIRMACEDLITKKVSPTIKKTGKPWNVVA</sequence>
<proteinExistence type="predicted"/>